<reference evidence="1" key="1">
    <citation type="journal article" date="2020" name="Stud. Mycol.">
        <title>101 Dothideomycetes genomes: a test case for predicting lifestyles and emergence of pathogens.</title>
        <authorList>
            <person name="Haridas S."/>
            <person name="Albert R."/>
            <person name="Binder M."/>
            <person name="Bloem J."/>
            <person name="Labutti K."/>
            <person name="Salamov A."/>
            <person name="Andreopoulos B."/>
            <person name="Baker S."/>
            <person name="Barry K."/>
            <person name="Bills G."/>
            <person name="Bluhm B."/>
            <person name="Cannon C."/>
            <person name="Castanera R."/>
            <person name="Culley D."/>
            <person name="Daum C."/>
            <person name="Ezra D."/>
            <person name="Gonzalez J."/>
            <person name="Henrissat B."/>
            <person name="Kuo A."/>
            <person name="Liang C."/>
            <person name="Lipzen A."/>
            <person name="Lutzoni F."/>
            <person name="Magnuson J."/>
            <person name="Mondo S."/>
            <person name="Nolan M."/>
            <person name="Ohm R."/>
            <person name="Pangilinan J."/>
            <person name="Park H.-J."/>
            <person name="Ramirez L."/>
            <person name="Alfaro M."/>
            <person name="Sun H."/>
            <person name="Tritt A."/>
            <person name="Yoshinaga Y."/>
            <person name="Zwiers L.-H."/>
            <person name="Turgeon B."/>
            <person name="Goodwin S."/>
            <person name="Spatafora J."/>
            <person name="Crous P."/>
            <person name="Grigoriev I."/>
        </authorList>
    </citation>
    <scope>NUCLEOTIDE SEQUENCE</scope>
    <source>
        <strain evidence="1">CBS 690.94</strain>
    </source>
</reference>
<dbReference type="EMBL" id="MU001495">
    <property type="protein sequence ID" value="KAF2448914.1"/>
    <property type="molecule type" value="Genomic_DNA"/>
</dbReference>
<keyword evidence="2" id="KW-1185">Reference proteome</keyword>
<comment type="caution">
    <text evidence="1">The sequence shown here is derived from an EMBL/GenBank/DDBJ whole genome shotgun (WGS) entry which is preliminary data.</text>
</comment>
<accession>A0A9P4PPI2</accession>
<proteinExistence type="predicted"/>
<dbReference type="AlphaFoldDB" id="A0A9P4PPI2"/>
<dbReference type="Proteomes" id="UP000799764">
    <property type="component" value="Unassembled WGS sequence"/>
</dbReference>
<name>A0A9P4PPI2_9PLEO</name>
<organism evidence="1 2">
    <name type="scientific">Karstenula rhodostoma CBS 690.94</name>
    <dbReference type="NCBI Taxonomy" id="1392251"/>
    <lineage>
        <taxon>Eukaryota</taxon>
        <taxon>Fungi</taxon>
        <taxon>Dikarya</taxon>
        <taxon>Ascomycota</taxon>
        <taxon>Pezizomycotina</taxon>
        <taxon>Dothideomycetes</taxon>
        <taxon>Pleosporomycetidae</taxon>
        <taxon>Pleosporales</taxon>
        <taxon>Massarineae</taxon>
        <taxon>Didymosphaeriaceae</taxon>
        <taxon>Karstenula</taxon>
    </lineage>
</organism>
<evidence type="ECO:0000313" key="2">
    <source>
        <dbReference type="Proteomes" id="UP000799764"/>
    </source>
</evidence>
<gene>
    <name evidence="1" type="ORF">P171DRAFT_221508</name>
</gene>
<evidence type="ECO:0000313" key="1">
    <source>
        <dbReference type="EMBL" id="KAF2448914.1"/>
    </source>
</evidence>
<sequence length="151" mass="16652">MLALRVRAYAGATLQSAAANRQRVTEGRRAHRVAQGCCWSWWLVCVMCGRVQRGPVQANGNGKQRALLSARHLIDWYLGGGPRREGDQPTLICLTLLARPTSKLPLRSFTEDVSETIVILHQQTPIRPNVPLPSLMFALSPAGHLHRPSDG</sequence>
<protein>
    <submittedName>
        <fullName evidence="1">Uncharacterized protein</fullName>
    </submittedName>
</protein>